<dbReference type="AlphaFoldDB" id="A0A1T5B0U9"/>
<protein>
    <recommendedName>
        <fullName evidence="3">Four helix bundle protein</fullName>
    </recommendedName>
</protein>
<accession>A0A1T5B0U9</accession>
<dbReference type="OrthoDB" id="893100at2"/>
<sequence length="155" mass="18447">MDDLFGHELPEWDNDRFRRDDDEDWKIRPRWETAERLYAQCSEIFNLCKLLTDSLSGEWQIAEQQMIMSNISIVGAKIVGAASADLYILHVEKAAIIRQNMRELREQLIMLEMMQTGNSRYCQLILQEIERFKGVFKIWVSHFKRDDVEDDWGLF</sequence>
<evidence type="ECO:0000313" key="2">
    <source>
        <dbReference type="Proteomes" id="UP000190150"/>
    </source>
</evidence>
<reference evidence="2" key="1">
    <citation type="submission" date="2017-02" db="EMBL/GenBank/DDBJ databases">
        <authorList>
            <person name="Varghese N."/>
            <person name="Submissions S."/>
        </authorList>
    </citation>
    <scope>NUCLEOTIDE SEQUENCE [LARGE SCALE GENOMIC DNA]</scope>
    <source>
        <strain evidence="2">DSM 24091</strain>
    </source>
</reference>
<dbReference type="RefSeq" id="WP_079640708.1">
    <property type="nucleotide sequence ID" value="NZ_FUZF01000001.1"/>
</dbReference>
<gene>
    <name evidence="1" type="ORF">SAMN05660841_00360</name>
</gene>
<organism evidence="1 2">
    <name type="scientific">Sphingobacterium nematocida</name>
    <dbReference type="NCBI Taxonomy" id="1513896"/>
    <lineage>
        <taxon>Bacteria</taxon>
        <taxon>Pseudomonadati</taxon>
        <taxon>Bacteroidota</taxon>
        <taxon>Sphingobacteriia</taxon>
        <taxon>Sphingobacteriales</taxon>
        <taxon>Sphingobacteriaceae</taxon>
        <taxon>Sphingobacterium</taxon>
    </lineage>
</organism>
<name>A0A1T5B0U9_9SPHI</name>
<evidence type="ECO:0000313" key="1">
    <source>
        <dbReference type="EMBL" id="SKB40844.1"/>
    </source>
</evidence>
<dbReference type="Proteomes" id="UP000190150">
    <property type="component" value="Unassembled WGS sequence"/>
</dbReference>
<proteinExistence type="predicted"/>
<evidence type="ECO:0008006" key="3">
    <source>
        <dbReference type="Google" id="ProtNLM"/>
    </source>
</evidence>
<dbReference type="EMBL" id="FUZF01000001">
    <property type="protein sequence ID" value="SKB40844.1"/>
    <property type="molecule type" value="Genomic_DNA"/>
</dbReference>
<keyword evidence="2" id="KW-1185">Reference proteome</keyword>